<proteinExistence type="predicted"/>
<dbReference type="PROSITE" id="PS51257">
    <property type="entry name" value="PROKAR_LIPOPROTEIN"/>
    <property type="match status" value="1"/>
</dbReference>
<sequence>MRNSSLLMVCMVTLLTGCQANDESLTGFIRDVENQARRDVSKLKPAEEYVVVNYDPQIMRAPFELPKEATIATQPVAREDCWQPPSRKRTGKLERFPLGQLRLKGVMGMGSSVSGLVQAPNGTVYKVKPGQYLGRNNGKVTHVSHNYLLINETLPDGLGCWQKRKVKLALR</sequence>
<dbReference type="InterPro" id="IPR007446">
    <property type="entry name" value="PilP"/>
</dbReference>
<gene>
    <name evidence="2" type="ORF">ACGRHZ_00715</name>
    <name evidence="1" type="ORF">THF1A12_380026</name>
</gene>
<dbReference type="AlphaFoldDB" id="A0AAU9QSQ8"/>
<accession>A0AAU9QSQ8</accession>
<comment type="caution">
    <text evidence="1">The sequence shown here is derived from an EMBL/GenBank/DDBJ whole genome shotgun (WGS) entry which is preliminary data.</text>
</comment>
<dbReference type="GeneID" id="48229808"/>
<dbReference type="PIRSF" id="PIRSF016481">
    <property type="entry name" value="Pilus_assembly_PilP"/>
    <property type="match status" value="1"/>
</dbReference>
<evidence type="ECO:0000313" key="1">
    <source>
        <dbReference type="EMBL" id="CAH1598823.1"/>
    </source>
</evidence>
<dbReference type="Pfam" id="PF04351">
    <property type="entry name" value="PilP"/>
    <property type="match status" value="1"/>
</dbReference>
<organism evidence="1 3">
    <name type="scientific">Vibrio jasicida</name>
    <dbReference type="NCBI Taxonomy" id="766224"/>
    <lineage>
        <taxon>Bacteria</taxon>
        <taxon>Pseudomonadati</taxon>
        <taxon>Pseudomonadota</taxon>
        <taxon>Gammaproteobacteria</taxon>
        <taxon>Vibrionales</taxon>
        <taxon>Vibrionaceae</taxon>
        <taxon>Vibrio</taxon>
    </lineage>
</organism>
<dbReference type="EMBL" id="JBIHSE010000001">
    <property type="protein sequence ID" value="MFH0269893.1"/>
    <property type="molecule type" value="Genomic_DNA"/>
</dbReference>
<reference evidence="1" key="1">
    <citation type="submission" date="2022-01" db="EMBL/GenBank/DDBJ databases">
        <authorList>
            <person name="Lagorce A."/>
        </authorList>
    </citation>
    <scope>NUCLEOTIDE SEQUENCE</scope>
    <source>
        <strain evidence="1">Th15_F1_A12</strain>
    </source>
</reference>
<protein>
    <submittedName>
        <fullName evidence="2">Pilus assembly protein PilP</fullName>
    </submittedName>
    <submittedName>
        <fullName evidence="1">Type IV pilus biogenesis protein PilP</fullName>
    </submittedName>
</protein>
<reference evidence="2 4" key="2">
    <citation type="submission" date="2024-10" db="EMBL/GenBank/DDBJ databases">
        <authorList>
            <person name="Yibar A."/>
            <person name="Saticioglu I.B."/>
            <person name="Duman M."/>
            <person name="Ajmi N."/>
            <person name="Gurler F."/>
            <person name="Ay H."/>
            <person name="Onuk E."/>
            <person name="Guler S."/>
            <person name="Romalde J.L."/>
        </authorList>
    </citation>
    <scope>NUCLEOTIDE SEQUENCE [LARGE SCALE GENOMIC DNA]</scope>
    <source>
        <strain evidence="2 4">1-TCBS-A</strain>
    </source>
</reference>
<dbReference type="Proteomes" id="UP001607221">
    <property type="component" value="Unassembled WGS sequence"/>
</dbReference>
<dbReference type="EMBL" id="CAKMUD010000092">
    <property type="protein sequence ID" value="CAH1598823.1"/>
    <property type="molecule type" value="Genomic_DNA"/>
</dbReference>
<evidence type="ECO:0000313" key="3">
    <source>
        <dbReference type="Proteomes" id="UP001295462"/>
    </source>
</evidence>
<dbReference type="Proteomes" id="UP001295462">
    <property type="component" value="Unassembled WGS sequence"/>
</dbReference>
<dbReference type="Gene3D" id="2.30.30.830">
    <property type="match status" value="1"/>
</dbReference>
<dbReference type="RefSeq" id="WP_038865496.1">
    <property type="nucleotide sequence ID" value="NZ_BBKZ01000061.1"/>
</dbReference>
<name>A0AAU9QSQ8_9VIBR</name>
<keyword evidence="4" id="KW-1185">Reference proteome</keyword>
<evidence type="ECO:0000313" key="4">
    <source>
        <dbReference type="Proteomes" id="UP001607221"/>
    </source>
</evidence>
<evidence type="ECO:0000313" key="2">
    <source>
        <dbReference type="EMBL" id="MFH0269893.1"/>
    </source>
</evidence>